<feature type="region of interest" description="Disordered" evidence="1">
    <location>
        <begin position="502"/>
        <end position="521"/>
    </location>
</feature>
<dbReference type="EMBL" id="JAGPXD010000004">
    <property type="protein sequence ID" value="KAH7358666.1"/>
    <property type="molecule type" value="Genomic_DNA"/>
</dbReference>
<name>A0A8K0TEG9_9PEZI</name>
<proteinExistence type="predicted"/>
<feature type="compositionally biased region" description="Polar residues" evidence="1">
    <location>
        <begin position="512"/>
        <end position="521"/>
    </location>
</feature>
<feature type="region of interest" description="Disordered" evidence="1">
    <location>
        <begin position="371"/>
        <end position="495"/>
    </location>
</feature>
<dbReference type="AlphaFoldDB" id="A0A8K0TEG9"/>
<feature type="region of interest" description="Disordered" evidence="1">
    <location>
        <begin position="690"/>
        <end position="734"/>
    </location>
</feature>
<evidence type="ECO:0000256" key="1">
    <source>
        <dbReference type="SAM" id="MobiDB-lite"/>
    </source>
</evidence>
<reference evidence="2" key="1">
    <citation type="journal article" date="2021" name="Nat. Commun.">
        <title>Genetic determinants of endophytism in the Arabidopsis root mycobiome.</title>
        <authorList>
            <person name="Mesny F."/>
            <person name="Miyauchi S."/>
            <person name="Thiergart T."/>
            <person name="Pickel B."/>
            <person name="Atanasova L."/>
            <person name="Karlsson M."/>
            <person name="Huettel B."/>
            <person name="Barry K.W."/>
            <person name="Haridas S."/>
            <person name="Chen C."/>
            <person name="Bauer D."/>
            <person name="Andreopoulos W."/>
            <person name="Pangilinan J."/>
            <person name="LaButti K."/>
            <person name="Riley R."/>
            <person name="Lipzen A."/>
            <person name="Clum A."/>
            <person name="Drula E."/>
            <person name="Henrissat B."/>
            <person name="Kohler A."/>
            <person name="Grigoriev I.V."/>
            <person name="Martin F.M."/>
            <person name="Hacquard S."/>
        </authorList>
    </citation>
    <scope>NUCLEOTIDE SEQUENCE</scope>
    <source>
        <strain evidence="2">MPI-CAGE-AT-0016</strain>
    </source>
</reference>
<dbReference type="OrthoDB" id="4850804at2759"/>
<accession>A0A8K0TEG9</accession>
<dbReference type="Proteomes" id="UP000813385">
    <property type="component" value="Unassembled WGS sequence"/>
</dbReference>
<feature type="region of interest" description="Disordered" evidence="1">
    <location>
        <begin position="188"/>
        <end position="238"/>
    </location>
</feature>
<organism evidence="2 3">
    <name type="scientific">Plectosphaerella cucumerina</name>
    <dbReference type="NCBI Taxonomy" id="40658"/>
    <lineage>
        <taxon>Eukaryota</taxon>
        <taxon>Fungi</taxon>
        <taxon>Dikarya</taxon>
        <taxon>Ascomycota</taxon>
        <taxon>Pezizomycotina</taxon>
        <taxon>Sordariomycetes</taxon>
        <taxon>Hypocreomycetidae</taxon>
        <taxon>Glomerellales</taxon>
        <taxon>Plectosphaerellaceae</taxon>
        <taxon>Plectosphaerella</taxon>
    </lineage>
</organism>
<feature type="compositionally biased region" description="Pro residues" evidence="1">
    <location>
        <begin position="223"/>
        <end position="234"/>
    </location>
</feature>
<protein>
    <submittedName>
        <fullName evidence="2">Uncharacterized protein</fullName>
    </submittedName>
</protein>
<feature type="compositionally biased region" description="Polar residues" evidence="1">
    <location>
        <begin position="457"/>
        <end position="469"/>
    </location>
</feature>
<evidence type="ECO:0000313" key="3">
    <source>
        <dbReference type="Proteomes" id="UP000813385"/>
    </source>
</evidence>
<comment type="caution">
    <text evidence="2">The sequence shown here is derived from an EMBL/GenBank/DDBJ whole genome shotgun (WGS) entry which is preliminary data.</text>
</comment>
<sequence>MPVMSRNMAQGFSVSQPTFNSPLQFCPALGTQELDDLINAYVPGSASLQEKRTFVSMDFFNYSHATGESFRYYSVPSMATSSAESSPAQDSGYSSSFVSPALSNWSWPQAASTSASTPAVVSKKSPVARASPPDFSNIPGMKIMTKDGRDVTNSASRGCKTKEQRDHAHLMRIIKACDACKKKKIRCDPSHKKRSSGATPAAQAPSQSTVRSKTVAKKTKQATPPPTAPSPPQSFPSADDASFFLDPAMVDLDLDLLEMDAAMAQDPWNSFIDFDESLATIPDNYDFFFDPAGHFSPISSVPAVQDASFSHVQDYAASSAPAPALPYMASGAAGTDYVDFNLFSPTSSFVDDESMPVNDIGMVSASDSYGTVREPAVSPAPLQQVPEYSVPGPRVTHGGQNVKDQQFVRRRDRPESNAPDGVVANTGASSSLIGGVQNSGGTAVATGHGQERYAPNPGQSPSVHLSTTPADADARRTRPQGASRGGIDDQCASGASRAAPLLREAGVERSRPLQTSRGSSAVIATSERAGGDATVNQSAVAVPAVSSAVVAATRERTLHASVEVYATRSTSAGVVNSGLIVESHHVTPSSPTTRISRGVGRFDGVPGAQDVEKVRRGLQQSSVQKLQQQPQQKPAHSIDVLIALGVLASGLPSPLALCLVQFALGLLVLGSVFLPKAVIAELASSPEQRICGTTPLPSSSDQDEKHGPPSTAWQQFCPGGAGRPSAQHHEACRQMDHHRPISAVGRLAAFGLSRALTQWNI</sequence>
<gene>
    <name evidence="2" type="ORF">B0T11DRAFT_284940</name>
</gene>
<evidence type="ECO:0000313" key="2">
    <source>
        <dbReference type="EMBL" id="KAH7358666.1"/>
    </source>
</evidence>
<feature type="compositionally biased region" description="Basic and acidic residues" evidence="1">
    <location>
        <begin position="406"/>
        <end position="415"/>
    </location>
</feature>
<feature type="region of interest" description="Disordered" evidence="1">
    <location>
        <begin position="115"/>
        <end position="164"/>
    </location>
</feature>
<keyword evidence="3" id="KW-1185">Reference proteome</keyword>